<feature type="transmembrane region" description="Helical" evidence="8">
    <location>
        <begin position="354"/>
        <end position="376"/>
    </location>
</feature>
<keyword evidence="5 7" id="KW-0040">ANK repeat</keyword>
<evidence type="ECO:0000259" key="9">
    <source>
        <dbReference type="Pfam" id="PF13962"/>
    </source>
</evidence>
<keyword evidence="2 8" id="KW-0812">Transmembrane</keyword>
<evidence type="ECO:0000256" key="2">
    <source>
        <dbReference type="ARBA" id="ARBA00022692"/>
    </source>
</evidence>
<evidence type="ECO:0000256" key="8">
    <source>
        <dbReference type="SAM" id="Phobius"/>
    </source>
</evidence>
<evidence type="ECO:0000256" key="4">
    <source>
        <dbReference type="ARBA" id="ARBA00022989"/>
    </source>
</evidence>
<evidence type="ECO:0000256" key="7">
    <source>
        <dbReference type="PROSITE-ProRule" id="PRU00023"/>
    </source>
</evidence>
<feature type="transmembrane region" description="Helical" evidence="8">
    <location>
        <begin position="383"/>
        <end position="404"/>
    </location>
</feature>
<dbReference type="PROSITE" id="PS50297">
    <property type="entry name" value="ANK_REP_REGION"/>
    <property type="match status" value="3"/>
</dbReference>
<comment type="subcellular location">
    <subcellularLocation>
        <location evidence="1">Membrane</location>
        <topology evidence="1">Multi-pass membrane protein</topology>
    </subcellularLocation>
</comment>
<dbReference type="SMART" id="SM00248">
    <property type="entry name" value="ANK"/>
    <property type="match status" value="5"/>
</dbReference>
<dbReference type="Gene3D" id="1.25.40.20">
    <property type="entry name" value="Ankyrin repeat-containing domain"/>
    <property type="match status" value="1"/>
</dbReference>
<dbReference type="OrthoDB" id="674805at2759"/>
<dbReference type="Pfam" id="PF12796">
    <property type="entry name" value="Ank_2"/>
    <property type="match status" value="1"/>
</dbReference>
<gene>
    <name evidence="10" type="ORF">FH972_014368</name>
</gene>
<keyword evidence="4 8" id="KW-1133">Transmembrane helix</keyword>
<evidence type="ECO:0000256" key="5">
    <source>
        <dbReference type="ARBA" id="ARBA00023043"/>
    </source>
</evidence>
<evidence type="ECO:0000256" key="1">
    <source>
        <dbReference type="ARBA" id="ARBA00004141"/>
    </source>
</evidence>
<proteinExistence type="predicted"/>
<protein>
    <recommendedName>
        <fullName evidence="9">PGG domain-containing protein</fullName>
    </recommendedName>
</protein>
<evidence type="ECO:0000313" key="11">
    <source>
        <dbReference type="Proteomes" id="UP000327013"/>
    </source>
</evidence>
<dbReference type="Proteomes" id="UP000327013">
    <property type="component" value="Chromosome 6"/>
</dbReference>
<evidence type="ECO:0000256" key="3">
    <source>
        <dbReference type="ARBA" id="ARBA00022737"/>
    </source>
</evidence>
<dbReference type="InterPro" id="IPR036770">
    <property type="entry name" value="Ankyrin_rpt-contain_sf"/>
</dbReference>
<keyword evidence="6 8" id="KW-0472">Membrane</keyword>
<feature type="transmembrane region" description="Helical" evidence="8">
    <location>
        <begin position="410"/>
        <end position="427"/>
    </location>
</feature>
<accession>A0A5N6RAK5</accession>
<dbReference type="Pfam" id="PF00023">
    <property type="entry name" value="Ank"/>
    <property type="match status" value="2"/>
</dbReference>
<feature type="repeat" description="ANK" evidence="7">
    <location>
        <begin position="36"/>
        <end position="68"/>
    </location>
</feature>
<feature type="repeat" description="ANK" evidence="7">
    <location>
        <begin position="70"/>
        <end position="102"/>
    </location>
</feature>
<dbReference type="Pfam" id="PF13962">
    <property type="entry name" value="PGG"/>
    <property type="match status" value="1"/>
</dbReference>
<feature type="domain" description="PGG" evidence="9">
    <location>
        <begin position="307"/>
        <end position="395"/>
    </location>
</feature>
<dbReference type="GO" id="GO:0005886">
    <property type="term" value="C:plasma membrane"/>
    <property type="evidence" value="ECO:0007669"/>
    <property type="project" value="TreeGrafter"/>
</dbReference>
<dbReference type="SUPFAM" id="SSF48403">
    <property type="entry name" value="Ankyrin repeat"/>
    <property type="match status" value="1"/>
</dbReference>
<reference evidence="10 11" key="1">
    <citation type="submission" date="2019-06" db="EMBL/GenBank/DDBJ databases">
        <title>A chromosomal-level reference genome of Carpinus fangiana (Coryloideae, Betulaceae).</title>
        <authorList>
            <person name="Yang X."/>
            <person name="Wang Z."/>
            <person name="Zhang L."/>
            <person name="Hao G."/>
            <person name="Liu J."/>
            <person name="Yang Y."/>
        </authorList>
    </citation>
    <scope>NUCLEOTIDE SEQUENCE [LARGE SCALE GENOMIC DNA]</scope>
    <source>
        <strain evidence="10">Cfa_2016G</strain>
        <tissue evidence="10">Leaf</tissue>
    </source>
</reference>
<feature type="transmembrane region" description="Helical" evidence="8">
    <location>
        <begin position="313"/>
        <end position="334"/>
    </location>
</feature>
<dbReference type="PROSITE" id="PS50088">
    <property type="entry name" value="ANK_REPEAT"/>
    <property type="match status" value="3"/>
</dbReference>
<name>A0A5N6RAK5_9ROSI</name>
<sequence length="443" mass="48876">MNPRLVEATLKGDTIELQRLREEDSHLLERDSLASYPETALHIASMCGQKEFVRTLLSLGPDFAIRLDKDGFSALHIASAKGFVEIVRELLTFRSELALLKSRDGRTSLHCAAVTGRVQVIKELQGFCPECMVDVTLRGETALHLAVKYNQFQAFKAMLNALSKHLNIKDILNAGDEDGNTVLHLAIARKQIQTVKLLLGGDRGSQREVVCINVTNKSGLTALDVSDVLQQMVGEPTDFMLRDLLLRAGALRASEVEDIDTAQVYQRQISVTALPPKTPRQFLLNGISLLNPLRFWKTLAKEVKNSSSETQNALLVVAVLIATITYQAILSPPNGVYTGDDYSAANISFNLREFLPFMVPNSIGFFVSLAVIILVIDDFPLKALLGIAVRCLAASYICGLLLIGPIDVNATHSALITVGIIVFIDFLRFSCWLFKRWCAFTCQ</sequence>
<dbReference type="PANTHER" id="PTHR24186">
    <property type="entry name" value="PROTEIN PHOSPHATASE 1 REGULATORY SUBUNIT"/>
    <property type="match status" value="1"/>
</dbReference>
<dbReference type="InterPro" id="IPR026961">
    <property type="entry name" value="PGG_dom"/>
</dbReference>
<feature type="repeat" description="ANK" evidence="7">
    <location>
        <begin position="178"/>
        <end position="199"/>
    </location>
</feature>
<dbReference type="EMBL" id="CM017326">
    <property type="protein sequence ID" value="KAE8075674.1"/>
    <property type="molecule type" value="Genomic_DNA"/>
</dbReference>
<keyword evidence="11" id="KW-1185">Reference proteome</keyword>
<organism evidence="10 11">
    <name type="scientific">Carpinus fangiana</name>
    <dbReference type="NCBI Taxonomy" id="176857"/>
    <lineage>
        <taxon>Eukaryota</taxon>
        <taxon>Viridiplantae</taxon>
        <taxon>Streptophyta</taxon>
        <taxon>Embryophyta</taxon>
        <taxon>Tracheophyta</taxon>
        <taxon>Spermatophyta</taxon>
        <taxon>Magnoliopsida</taxon>
        <taxon>eudicotyledons</taxon>
        <taxon>Gunneridae</taxon>
        <taxon>Pentapetalae</taxon>
        <taxon>rosids</taxon>
        <taxon>fabids</taxon>
        <taxon>Fagales</taxon>
        <taxon>Betulaceae</taxon>
        <taxon>Carpinus</taxon>
    </lineage>
</organism>
<evidence type="ECO:0000256" key="6">
    <source>
        <dbReference type="ARBA" id="ARBA00023136"/>
    </source>
</evidence>
<dbReference type="PANTHER" id="PTHR24186:SF37">
    <property type="entry name" value="PGG DOMAIN-CONTAINING PROTEIN"/>
    <property type="match status" value="1"/>
</dbReference>
<dbReference type="AlphaFoldDB" id="A0A5N6RAK5"/>
<dbReference type="InterPro" id="IPR002110">
    <property type="entry name" value="Ankyrin_rpt"/>
</dbReference>
<keyword evidence="3" id="KW-0677">Repeat</keyword>
<evidence type="ECO:0000313" key="10">
    <source>
        <dbReference type="EMBL" id="KAE8075674.1"/>
    </source>
</evidence>